<dbReference type="InterPro" id="IPR001789">
    <property type="entry name" value="Sig_transdc_resp-reg_receiver"/>
</dbReference>
<keyword evidence="4" id="KW-0808">Transferase</keyword>
<keyword evidence="3 6" id="KW-0597">Phosphoprotein</keyword>
<dbReference type="InterPro" id="IPR005467">
    <property type="entry name" value="His_kinase_dom"/>
</dbReference>
<feature type="modified residue" description="4-aspartylphosphate" evidence="6">
    <location>
        <position position="56"/>
    </location>
</feature>
<feature type="domain" description="Response regulatory" evidence="8">
    <location>
        <begin position="6"/>
        <end position="124"/>
    </location>
</feature>
<protein>
    <recommendedName>
        <fullName evidence="2">histidine kinase</fullName>
        <ecNumber evidence="2">2.7.13.3</ecNumber>
    </recommendedName>
</protein>
<dbReference type="SUPFAM" id="SSF47384">
    <property type="entry name" value="Homodimeric domain of signal transducing histidine kinase"/>
    <property type="match status" value="1"/>
</dbReference>
<dbReference type="Gene3D" id="3.30.565.10">
    <property type="entry name" value="Histidine kinase-like ATPase, C-terminal domain"/>
    <property type="match status" value="1"/>
</dbReference>
<keyword evidence="5 9" id="KW-0418">Kinase</keyword>
<dbReference type="GO" id="GO:0005886">
    <property type="term" value="C:plasma membrane"/>
    <property type="evidence" value="ECO:0007669"/>
    <property type="project" value="TreeGrafter"/>
</dbReference>
<reference evidence="9 10" key="1">
    <citation type="submission" date="2016-10" db="EMBL/GenBank/DDBJ databases">
        <authorList>
            <person name="de Groot N.N."/>
        </authorList>
    </citation>
    <scope>NUCLEOTIDE SEQUENCE [LARGE SCALE GENOMIC DNA]</scope>
    <source>
        <strain evidence="9 10">DSM 21668</strain>
    </source>
</reference>
<evidence type="ECO:0000256" key="5">
    <source>
        <dbReference type="ARBA" id="ARBA00022777"/>
    </source>
</evidence>
<gene>
    <name evidence="9" type="ORF">SAMN04488090_1289</name>
</gene>
<dbReference type="PROSITE" id="PS50110">
    <property type="entry name" value="RESPONSE_REGULATORY"/>
    <property type="match status" value="1"/>
</dbReference>
<dbReference type="OrthoDB" id="9766459at2"/>
<dbReference type="Pfam" id="PF00512">
    <property type="entry name" value="HisKA"/>
    <property type="match status" value="1"/>
</dbReference>
<dbReference type="InterPro" id="IPR036097">
    <property type="entry name" value="HisK_dim/P_sf"/>
</dbReference>
<dbReference type="STRING" id="563176.SAMN04488090_1289"/>
<evidence type="ECO:0000313" key="9">
    <source>
        <dbReference type="EMBL" id="SDL57581.1"/>
    </source>
</evidence>
<dbReference type="PRINTS" id="PR00344">
    <property type="entry name" value="BCTRLSENSOR"/>
</dbReference>
<dbReference type="SMART" id="SM00388">
    <property type="entry name" value="HisKA"/>
    <property type="match status" value="1"/>
</dbReference>
<evidence type="ECO:0000259" key="7">
    <source>
        <dbReference type="PROSITE" id="PS50109"/>
    </source>
</evidence>
<evidence type="ECO:0000256" key="6">
    <source>
        <dbReference type="PROSITE-ProRule" id="PRU00169"/>
    </source>
</evidence>
<dbReference type="EMBL" id="FNGS01000002">
    <property type="protein sequence ID" value="SDL57581.1"/>
    <property type="molecule type" value="Genomic_DNA"/>
</dbReference>
<dbReference type="GO" id="GO:0009927">
    <property type="term" value="F:histidine phosphotransfer kinase activity"/>
    <property type="evidence" value="ECO:0007669"/>
    <property type="project" value="TreeGrafter"/>
</dbReference>
<evidence type="ECO:0000259" key="8">
    <source>
        <dbReference type="PROSITE" id="PS50110"/>
    </source>
</evidence>
<dbReference type="Pfam" id="PF02518">
    <property type="entry name" value="HATPase_c"/>
    <property type="match status" value="1"/>
</dbReference>
<dbReference type="RefSeq" id="WP_093199244.1">
    <property type="nucleotide sequence ID" value="NZ_FNGS01000002.1"/>
</dbReference>
<organism evidence="9 10">
    <name type="scientific">Siphonobacter aquaeclarae</name>
    <dbReference type="NCBI Taxonomy" id="563176"/>
    <lineage>
        <taxon>Bacteria</taxon>
        <taxon>Pseudomonadati</taxon>
        <taxon>Bacteroidota</taxon>
        <taxon>Cytophagia</taxon>
        <taxon>Cytophagales</taxon>
        <taxon>Cytophagaceae</taxon>
        <taxon>Siphonobacter</taxon>
    </lineage>
</organism>
<dbReference type="CDD" id="cd00082">
    <property type="entry name" value="HisKA"/>
    <property type="match status" value="1"/>
</dbReference>
<dbReference type="PANTHER" id="PTHR43047">
    <property type="entry name" value="TWO-COMPONENT HISTIDINE PROTEIN KINASE"/>
    <property type="match status" value="1"/>
</dbReference>
<dbReference type="GO" id="GO:0000155">
    <property type="term" value="F:phosphorelay sensor kinase activity"/>
    <property type="evidence" value="ECO:0007669"/>
    <property type="project" value="InterPro"/>
</dbReference>
<dbReference type="SUPFAM" id="SSF52172">
    <property type="entry name" value="CheY-like"/>
    <property type="match status" value="1"/>
</dbReference>
<dbReference type="InterPro" id="IPR003594">
    <property type="entry name" value="HATPase_dom"/>
</dbReference>
<dbReference type="Pfam" id="PF00072">
    <property type="entry name" value="Response_reg"/>
    <property type="match status" value="1"/>
</dbReference>
<dbReference type="PROSITE" id="PS50109">
    <property type="entry name" value="HIS_KIN"/>
    <property type="match status" value="1"/>
</dbReference>
<dbReference type="InterPro" id="IPR003661">
    <property type="entry name" value="HisK_dim/P_dom"/>
</dbReference>
<dbReference type="AlphaFoldDB" id="A0A1G9L6K3"/>
<dbReference type="InterPro" id="IPR011006">
    <property type="entry name" value="CheY-like_superfamily"/>
</dbReference>
<evidence type="ECO:0000313" key="10">
    <source>
        <dbReference type="Proteomes" id="UP000198901"/>
    </source>
</evidence>
<dbReference type="Gene3D" id="1.10.287.130">
    <property type="match status" value="1"/>
</dbReference>
<dbReference type="SUPFAM" id="SSF55874">
    <property type="entry name" value="ATPase domain of HSP90 chaperone/DNA topoisomerase II/histidine kinase"/>
    <property type="match status" value="1"/>
</dbReference>
<dbReference type="Proteomes" id="UP000198901">
    <property type="component" value="Unassembled WGS sequence"/>
</dbReference>
<evidence type="ECO:0000256" key="1">
    <source>
        <dbReference type="ARBA" id="ARBA00000085"/>
    </source>
</evidence>
<name>A0A1G9L6K3_9BACT</name>
<dbReference type="EC" id="2.7.13.3" evidence="2"/>
<evidence type="ECO:0000256" key="4">
    <source>
        <dbReference type="ARBA" id="ARBA00022679"/>
    </source>
</evidence>
<dbReference type="InterPro" id="IPR004358">
    <property type="entry name" value="Sig_transdc_His_kin-like_C"/>
</dbReference>
<evidence type="ECO:0000256" key="3">
    <source>
        <dbReference type="ARBA" id="ARBA00022553"/>
    </source>
</evidence>
<comment type="catalytic activity">
    <reaction evidence="1">
        <text>ATP + protein L-histidine = ADP + protein N-phospho-L-histidine.</text>
        <dbReference type="EC" id="2.7.13.3"/>
    </reaction>
</comment>
<accession>A0A1G9L6K3</accession>
<dbReference type="InterPro" id="IPR036890">
    <property type="entry name" value="HATPase_C_sf"/>
</dbReference>
<dbReference type="SMART" id="SM00448">
    <property type="entry name" value="REC"/>
    <property type="match status" value="1"/>
</dbReference>
<sequence>MNEPFVILLVDDREENLLSLEEMLTQEGRSFLRALSGNEALKLVLKNPHIGLILLDVQMPDMDGFEVAKILKSNPRTKDISIIFVTAINKEQQYVLKGFDEGAVDYLQKPLDIRVTQAKVLVFEQLHRYQARLKTTAEALKRTNKQLENFVYMVAHDLKSPLNGIFSMLSMIEMRGQDGDLASEELQEYLDLAKKASFHLSGMISEILDYSRKSLAEQTVEEVDVQEMVSQIFQLLFPPKHIRTVINNEMPRFRTRKLKLQQVFQNLISNAIKYNDKAGGLVEVGYEDPGGDFYRYYVRDNGPGVSMEDREALFKLFAVTETPSRTENKTGVGLNIIKILVEEQGGKIWVESTPGEGSTFYFEWRK</sequence>
<dbReference type="Gene3D" id="3.40.50.2300">
    <property type="match status" value="1"/>
</dbReference>
<feature type="domain" description="Histidine kinase" evidence="7">
    <location>
        <begin position="153"/>
        <end position="366"/>
    </location>
</feature>
<keyword evidence="10" id="KW-1185">Reference proteome</keyword>
<evidence type="ECO:0000256" key="2">
    <source>
        <dbReference type="ARBA" id="ARBA00012438"/>
    </source>
</evidence>
<proteinExistence type="predicted"/>
<dbReference type="SMART" id="SM00387">
    <property type="entry name" value="HATPase_c"/>
    <property type="match status" value="1"/>
</dbReference>